<organism evidence="5 6">
    <name type="scientific">Thalassotalea eurytherma</name>
    <dbReference type="NCBI Taxonomy" id="1144278"/>
    <lineage>
        <taxon>Bacteria</taxon>
        <taxon>Pseudomonadati</taxon>
        <taxon>Pseudomonadota</taxon>
        <taxon>Gammaproteobacteria</taxon>
        <taxon>Alteromonadales</taxon>
        <taxon>Colwelliaceae</taxon>
        <taxon>Thalassotalea</taxon>
    </lineage>
</organism>
<dbReference type="InterPro" id="IPR032687">
    <property type="entry name" value="AraC-type_N"/>
</dbReference>
<accession>A0ABQ6H6Y4</accession>
<evidence type="ECO:0000256" key="2">
    <source>
        <dbReference type="ARBA" id="ARBA00023125"/>
    </source>
</evidence>
<dbReference type="PROSITE" id="PS01124">
    <property type="entry name" value="HTH_ARAC_FAMILY_2"/>
    <property type="match status" value="1"/>
</dbReference>
<dbReference type="Gene3D" id="1.10.10.60">
    <property type="entry name" value="Homeodomain-like"/>
    <property type="match status" value="1"/>
</dbReference>
<dbReference type="SMART" id="SM00342">
    <property type="entry name" value="HTH_ARAC"/>
    <property type="match status" value="1"/>
</dbReference>
<reference evidence="5 6" key="1">
    <citation type="submission" date="2023-03" db="EMBL/GenBank/DDBJ databases">
        <title>Draft genome sequence of Thalassotalea eurytherma JCM 18482T.</title>
        <authorList>
            <person name="Sawabe T."/>
        </authorList>
    </citation>
    <scope>NUCLEOTIDE SEQUENCE [LARGE SCALE GENOMIC DNA]</scope>
    <source>
        <strain evidence="5 6">JCM 18482</strain>
    </source>
</reference>
<name>A0ABQ6H6Y4_9GAMM</name>
<keyword evidence="6" id="KW-1185">Reference proteome</keyword>
<comment type="caution">
    <text evidence="5">The sequence shown here is derived from an EMBL/GenBank/DDBJ whole genome shotgun (WGS) entry which is preliminary data.</text>
</comment>
<gene>
    <name evidence="5" type="ORF">theurythT_27110</name>
</gene>
<proteinExistence type="predicted"/>
<protein>
    <recommendedName>
        <fullName evidence="4">HTH araC/xylS-type domain-containing protein</fullName>
    </recommendedName>
</protein>
<evidence type="ECO:0000313" key="5">
    <source>
        <dbReference type="EMBL" id="GLX83259.1"/>
    </source>
</evidence>
<dbReference type="PANTHER" id="PTHR47894:SF4">
    <property type="entry name" value="HTH-TYPE TRANSCRIPTIONAL REGULATOR GADX"/>
    <property type="match status" value="1"/>
</dbReference>
<feature type="domain" description="HTH araC/xylS-type" evidence="4">
    <location>
        <begin position="257"/>
        <end position="335"/>
    </location>
</feature>
<evidence type="ECO:0000259" key="4">
    <source>
        <dbReference type="PROSITE" id="PS01124"/>
    </source>
</evidence>
<dbReference type="RefSeq" id="WP_284208668.1">
    <property type="nucleotide sequence ID" value="NZ_BSSU01000014.1"/>
</dbReference>
<dbReference type="SUPFAM" id="SSF46689">
    <property type="entry name" value="Homeodomain-like"/>
    <property type="match status" value="1"/>
</dbReference>
<dbReference type="Proteomes" id="UP001157133">
    <property type="component" value="Unassembled WGS sequence"/>
</dbReference>
<keyword evidence="2" id="KW-0238">DNA-binding</keyword>
<dbReference type="Pfam" id="PF12625">
    <property type="entry name" value="Arabinose_bd"/>
    <property type="match status" value="1"/>
</dbReference>
<keyword evidence="1" id="KW-0805">Transcription regulation</keyword>
<evidence type="ECO:0000313" key="6">
    <source>
        <dbReference type="Proteomes" id="UP001157133"/>
    </source>
</evidence>
<dbReference type="InterPro" id="IPR009057">
    <property type="entry name" value="Homeodomain-like_sf"/>
</dbReference>
<dbReference type="InterPro" id="IPR018060">
    <property type="entry name" value="HTH_AraC"/>
</dbReference>
<evidence type="ECO:0000256" key="1">
    <source>
        <dbReference type="ARBA" id="ARBA00023015"/>
    </source>
</evidence>
<dbReference type="PANTHER" id="PTHR47894">
    <property type="entry name" value="HTH-TYPE TRANSCRIPTIONAL REGULATOR GADX"/>
    <property type="match status" value="1"/>
</dbReference>
<evidence type="ECO:0000256" key="3">
    <source>
        <dbReference type="ARBA" id="ARBA00023163"/>
    </source>
</evidence>
<sequence>MQRFKTVSKVVAIQKHLSLLNYLKQRLTTSEFNTVNASLIDIRTLPEQRVGFYVIEQNIETVLGVINEPLLGIEVVDGIDFESLPGISLLLANFKLAKSKEQLGELIILFAEYFPLLTQAVDITLKWDVDAIQIYANAIDHSISTIQVEGALYGVFKILKMLVNLSPVSISFTHSPSTIKESYQSFFNAPVTFNATKNCITYKATPKYFNLENRSLTVVSGINELMKSEFPNLSTTIQCSVILKSILHFGEPSRAHVASIMNLSISTLQRRLRKENTCFKDILQNIRKEISLILLIEHDLTLSNIAFLLGYHSESQLSRAFKCWYGEAPSIYKKTCMQ</sequence>
<keyword evidence="3" id="KW-0804">Transcription</keyword>
<dbReference type="Pfam" id="PF12833">
    <property type="entry name" value="HTH_18"/>
    <property type="match status" value="1"/>
</dbReference>
<dbReference type="EMBL" id="BSSU01000014">
    <property type="protein sequence ID" value="GLX83259.1"/>
    <property type="molecule type" value="Genomic_DNA"/>
</dbReference>